<protein>
    <submittedName>
        <fullName evidence="1">Uncharacterized protein</fullName>
    </submittedName>
</protein>
<proteinExistence type="predicted"/>
<dbReference type="EMBL" id="OX459963">
    <property type="protein sequence ID" value="CAI9167983.1"/>
    <property type="molecule type" value="Genomic_DNA"/>
</dbReference>
<dbReference type="Proteomes" id="UP001176941">
    <property type="component" value="Chromosome 27"/>
</dbReference>
<organism evidence="1 2">
    <name type="scientific">Rangifer tarandus platyrhynchus</name>
    <name type="common">Svalbard reindeer</name>
    <dbReference type="NCBI Taxonomy" id="3082113"/>
    <lineage>
        <taxon>Eukaryota</taxon>
        <taxon>Metazoa</taxon>
        <taxon>Chordata</taxon>
        <taxon>Craniata</taxon>
        <taxon>Vertebrata</taxon>
        <taxon>Euteleostomi</taxon>
        <taxon>Mammalia</taxon>
        <taxon>Eutheria</taxon>
        <taxon>Laurasiatheria</taxon>
        <taxon>Artiodactyla</taxon>
        <taxon>Ruminantia</taxon>
        <taxon>Pecora</taxon>
        <taxon>Cervidae</taxon>
        <taxon>Odocoileinae</taxon>
        <taxon>Rangifer</taxon>
    </lineage>
</organism>
<name>A0ABN8Z2Y4_RANTA</name>
<reference evidence="1" key="1">
    <citation type="submission" date="2023-04" db="EMBL/GenBank/DDBJ databases">
        <authorList>
            <consortium name="ELIXIR-Norway"/>
        </authorList>
    </citation>
    <scope>NUCLEOTIDE SEQUENCE [LARGE SCALE GENOMIC DNA]</scope>
</reference>
<gene>
    <name evidence="1" type="ORF">MRATA1EN1_LOCUS16945</name>
</gene>
<evidence type="ECO:0000313" key="1">
    <source>
        <dbReference type="EMBL" id="CAI9167983.1"/>
    </source>
</evidence>
<accession>A0ABN8Z2Y4</accession>
<keyword evidence="2" id="KW-1185">Reference proteome</keyword>
<evidence type="ECO:0000313" key="2">
    <source>
        <dbReference type="Proteomes" id="UP001176941"/>
    </source>
</evidence>
<sequence>MKGAVICLPDLPLLRDASGESPTRILLYWELLLEHAGVGAMAQRVNCEGLPPTRPSKTDLLWDAISRRPSSVSPFKVCISCTKRPPLPLDTEKARGGKTWPAGPTTGCVWQPGVDGPTYLLSQLVKEESKVSLGIIRVLSEAPR</sequence>